<evidence type="ECO:0008006" key="4">
    <source>
        <dbReference type="Google" id="ProtNLM"/>
    </source>
</evidence>
<keyword evidence="1" id="KW-1133">Transmembrane helix</keyword>
<feature type="transmembrane region" description="Helical" evidence="1">
    <location>
        <begin position="73"/>
        <end position="92"/>
    </location>
</feature>
<dbReference type="Proteomes" id="UP000664914">
    <property type="component" value="Chromosome"/>
</dbReference>
<name>A0A975D4Y4_9SPHN</name>
<keyword evidence="1" id="KW-0472">Membrane</keyword>
<feature type="transmembrane region" description="Helical" evidence="1">
    <location>
        <begin position="12"/>
        <end position="30"/>
    </location>
</feature>
<gene>
    <name evidence="2" type="ORF">HRJ34_02100</name>
</gene>
<accession>A0A975D4Y4</accession>
<protein>
    <recommendedName>
        <fullName evidence="4">Membrane-anchored protein</fullName>
    </recommendedName>
</protein>
<feature type="transmembrane region" description="Helical" evidence="1">
    <location>
        <begin position="192"/>
        <end position="211"/>
    </location>
</feature>
<dbReference type="InterPro" id="IPR007136">
    <property type="entry name" value="DUF347"/>
</dbReference>
<proteinExistence type="predicted"/>
<feature type="transmembrane region" description="Helical" evidence="1">
    <location>
        <begin position="137"/>
        <end position="157"/>
    </location>
</feature>
<organism evidence="2 3">
    <name type="scientific">Rhizorhabdus wittichii</name>
    <dbReference type="NCBI Taxonomy" id="160791"/>
    <lineage>
        <taxon>Bacteria</taxon>
        <taxon>Pseudomonadati</taxon>
        <taxon>Pseudomonadota</taxon>
        <taxon>Alphaproteobacteria</taxon>
        <taxon>Sphingomonadales</taxon>
        <taxon>Sphingomonadaceae</taxon>
        <taxon>Rhizorhabdus</taxon>
    </lineage>
</organism>
<dbReference type="RefSeq" id="WP_011950907.1">
    <property type="nucleotide sequence ID" value="NZ_CP059319.1"/>
</dbReference>
<evidence type="ECO:0000313" key="3">
    <source>
        <dbReference type="Proteomes" id="UP000664914"/>
    </source>
</evidence>
<feature type="transmembrane region" description="Helical" evidence="1">
    <location>
        <begin position="42"/>
        <end position="61"/>
    </location>
</feature>
<keyword evidence="1" id="KW-0812">Transmembrane</keyword>
<feature type="transmembrane region" description="Helical" evidence="1">
    <location>
        <begin position="98"/>
        <end position="116"/>
    </location>
</feature>
<evidence type="ECO:0000256" key="1">
    <source>
        <dbReference type="SAM" id="Phobius"/>
    </source>
</evidence>
<sequence length="259" mass="27152">MRDQDFPADSKLPAVTLGFWIIKILATTLGETGGDTVSMTMNLGYLAGTGIFLTLLLVLVGVQMAARRFVPSLYWLTIIASTMAGTTMADFATRSMGIGYAGGSALLLVCVLGSLLTWYRSLGSVAVDQVRDSGTELFYWITITFSQTLGTALGDWLADTGGLGYVGAGTIFGALLAGLALLYLFTPASRVMLFWAAFILTRPLGATVGDFLDKPIDHGGLDFSRPLASAVLAGAIVLLILTVPQRAGSSAPAAGRLGR</sequence>
<feature type="transmembrane region" description="Helical" evidence="1">
    <location>
        <begin position="223"/>
        <end position="243"/>
    </location>
</feature>
<dbReference type="Pfam" id="PF03988">
    <property type="entry name" value="DUF347"/>
    <property type="match status" value="4"/>
</dbReference>
<feature type="transmembrane region" description="Helical" evidence="1">
    <location>
        <begin position="163"/>
        <end position="185"/>
    </location>
</feature>
<dbReference type="AlphaFoldDB" id="A0A975D4Y4"/>
<reference evidence="2" key="1">
    <citation type="submission" date="2020-07" db="EMBL/GenBank/DDBJ databases">
        <authorList>
            <person name="Camacho E."/>
        </authorList>
    </citation>
    <scope>NUCLEOTIDE SEQUENCE</scope>
    <source>
        <strain evidence="2">MPO218</strain>
    </source>
</reference>
<reference evidence="2" key="2">
    <citation type="submission" date="2021-04" db="EMBL/GenBank/DDBJ databases">
        <title>Isolation and genomic analysis of the ibuprofen-degrading bacterium Sphingomonas strain MPO218.</title>
        <authorList>
            <person name="Aulestia M."/>
            <person name="Flores A."/>
            <person name="Mangas E.L."/>
            <person name="Perez-Pulido A.J."/>
            <person name="Santero E."/>
            <person name="Camacho E.M."/>
        </authorList>
    </citation>
    <scope>NUCLEOTIDE SEQUENCE</scope>
    <source>
        <strain evidence="2">MPO218</strain>
    </source>
</reference>
<dbReference type="OMA" id="ALYWTVI"/>
<dbReference type="EMBL" id="CP059319">
    <property type="protein sequence ID" value="QTH22346.1"/>
    <property type="molecule type" value="Genomic_DNA"/>
</dbReference>
<evidence type="ECO:0000313" key="2">
    <source>
        <dbReference type="EMBL" id="QTH22346.1"/>
    </source>
</evidence>